<reference evidence="8" key="1">
    <citation type="submission" date="2018-08" db="EMBL/GenBank/DDBJ databases">
        <authorList>
            <person name="Im W.T."/>
        </authorList>
    </citation>
    <scope>NUCLEOTIDE SEQUENCE [LARGE SCALE GENOMIC DNA]</scope>
    <source>
        <strain evidence="8">LA-28</strain>
    </source>
</reference>
<dbReference type="InterPro" id="IPR004307">
    <property type="entry name" value="TspO_MBR"/>
</dbReference>
<keyword evidence="5 6" id="KW-0472">Membrane</keyword>
<dbReference type="InterPro" id="IPR038330">
    <property type="entry name" value="TspO/MBR-related_sf"/>
</dbReference>
<dbReference type="RefSeq" id="WP_116624626.1">
    <property type="nucleotide sequence ID" value="NZ_QURN01000011.1"/>
</dbReference>
<dbReference type="Proteomes" id="UP000262379">
    <property type="component" value="Unassembled WGS sequence"/>
</dbReference>
<feature type="transmembrane region" description="Helical" evidence="6">
    <location>
        <begin position="12"/>
        <end position="31"/>
    </location>
</feature>
<dbReference type="FunFam" id="1.20.1260.100:FF:000001">
    <property type="entry name" value="translocator protein 2"/>
    <property type="match status" value="1"/>
</dbReference>
<dbReference type="PIRSF" id="PIRSF005859">
    <property type="entry name" value="PBR"/>
    <property type="match status" value="1"/>
</dbReference>
<evidence type="ECO:0000256" key="1">
    <source>
        <dbReference type="ARBA" id="ARBA00004141"/>
    </source>
</evidence>
<dbReference type="AlphaFoldDB" id="A0A371XBY2"/>
<evidence type="ECO:0000256" key="4">
    <source>
        <dbReference type="ARBA" id="ARBA00022989"/>
    </source>
</evidence>
<dbReference type="Pfam" id="PF03073">
    <property type="entry name" value="TspO_MBR"/>
    <property type="match status" value="1"/>
</dbReference>
<feature type="transmembrane region" description="Helical" evidence="6">
    <location>
        <begin position="79"/>
        <end position="99"/>
    </location>
</feature>
<protein>
    <submittedName>
        <fullName evidence="7">Tryptophan-rich sensory protein</fullName>
    </submittedName>
</protein>
<gene>
    <name evidence="7" type="ORF">DY251_14430</name>
</gene>
<feature type="transmembrane region" description="Helical" evidence="6">
    <location>
        <begin position="136"/>
        <end position="156"/>
    </location>
</feature>
<keyword evidence="3 6" id="KW-0812">Transmembrane</keyword>
<comment type="caution">
    <text evidence="7">The sequence shown here is derived from an EMBL/GenBank/DDBJ whole genome shotgun (WGS) entry which is preliminary data.</text>
</comment>
<evidence type="ECO:0000313" key="8">
    <source>
        <dbReference type="Proteomes" id="UP000262379"/>
    </source>
</evidence>
<feature type="transmembrane region" description="Helical" evidence="6">
    <location>
        <begin position="51"/>
        <end position="72"/>
    </location>
</feature>
<proteinExistence type="inferred from homology"/>
<accession>A0A371XBY2</accession>
<comment type="subcellular location">
    <subcellularLocation>
        <location evidence="1">Membrane</location>
        <topology evidence="1">Multi-pass membrane protein</topology>
    </subcellularLocation>
</comment>
<dbReference type="CDD" id="cd15904">
    <property type="entry name" value="TSPO_MBR"/>
    <property type="match status" value="1"/>
</dbReference>
<evidence type="ECO:0000313" key="7">
    <source>
        <dbReference type="EMBL" id="RFC66735.1"/>
    </source>
</evidence>
<keyword evidence="8" id="KW-1185">Reference proteome</keyword>
<sequence length="157" mass="17386">MAHSKPGREGSLGAVLVVASVICIGSIIGVINTPDAWYQALNKPSFNPPPWIFAPVWTSLYVLIGIAGWRSIFVKNDRLLTSLWFIQMVLNFAWSPAFFGLKAPFAALIIILALACTTALYVLYAWKRDRPASLMFVPYILWVAFASVLNAAIVWLN</sequence>
<dbReference type="EMBL" id="QURN01000011">
    <property type="protein sequence ID" value="RFC66735.1"/>
    <property type="molecule type" value="Genomic_DNA"/>
</dbReference>
<comment type="similarity">
    <text evidence="2">Belongs to the TspO/BZRP family.</text>
</comment>
<evidence type="ECO:0000256" key="3">
    <source>
        <dbReference type="ARBA" id="ARBA00022692"/>
    </source>
</evidence>
<dbReference type="Gene3D" id="1.20.1260.100">
    <property type="entry name" value="TspO/MBR protein"/>
    <property type="match status" value="1"/>
</dbReference>
<dbReference type="GO" id="GO:0016020">
    <property type="term" value="C:membrane"/>
    <property type="evidence" value="ECO:0007669"/>
    <property type="project" value="UniProtKB-SubCell"/>
</dbReference>
<evidence type="ECO:0000256" key="2">
    <source>
        <dbReference type="ARBA" id="ARBA00007524"/>
    </source>
</evidence>
<organism evidence="7 8">
    <name type="scientific">Mesorhizobium denitrificans</name>
    <dbReference type="NCBI Taxonomy" id="2294114"/>
    <lineage>
        <taxon>Bacteria</taxon>
        <taxon>Pseudomonadati</taxon>
        <taxon>Pseudomonadota</taxon>
        <taxon>Alphaproteobacteria</taxon>
        <taxon>Hyphomicrobiales</taxon>
        <taxon>Phyllobacteriaceae</taxon>
        <taxon>Mesorhizobium</taxon>
    </lineage>
</organism>
<evidence type="ECO:0000256" key="5">
    <source>
        <dbReference type="ARBA" id="ARBA00023136"/>
    </source>
</evidence>
<keyword evidence="4 6" id="KW-1133">Transmembrane helix</keyword>
<feature type="transmembrane region" description="Helical" evidence="6">
    <location>
        <begin position="105"/>
        <end position="124"/>
    </location>
</feature>
<dbReference type="GO" id="GO:0033013">
    <property type="term" value="P:tetrapyrrole metabolic process"/>
    <property type="evidence" value="ECO:0007669"/>
    <property type="project" value="UniProtKB-ARBA"/>
</dbReference>
<dbReference type="PANTHER" id="PTHR10057">
    <property type="entry name" value="PERIPHERAL-TYPE BENZODIAZEPINE RECEPTOR"/>
    <property type="match status" value="1"/>
</dbReference>
<name>A0A371XBY2_9HYPH</name>
<evidence type="ECO:0000256" key="6">
    <source>
        <dbReference type="SAM" id="Phobius"/>
    </source>
</evidence>
<dbReference type="PANTHER" id="PTHR10057:SF0">
    <property type="entry name" value="TRANSLOCATOR PROTEIN"/>
    <property type="match status" value="1"/>
</dbReference>